<dbReference type="InterPro" id="IPR036249">
    <property type="entry name" value="Thioredoxin-like_sf"/>
</dbReference>
<reference evidence="1 2" key="1">
    <citation type="submission" date="2023-09" db="EMBL/GenBank/DDBJ databases">
        <title>Different Types of Thermotolerant Ring-Cleaving Dioxygenases derived from Aeribacillus composti HB-1 applied for multiple aromatic hydrocarbons removal.</title>
        <authorList>
            <person name="Cao L."/>
            <person name="Li M."/>
            <person name="Ma T."/>
        </authorList>
    </citation>
    <scope>NUCLEOTIDE SEQUENCE [LARGE SCALE GENOMIC DNA]</scope>
    <source>
        <strain evidence="1 2">HB-1</strain>
    </source>
</reference>
<gene>
    <name evidence="1" type="ORF">RI196_09790</name>
</gene>
<dbReference type="EMBL" id="CP134501">
    <property type="protein sequence ID" value="WNF31603.1"/>
    <property type="molecule type" value="Genomic_DNA"/>
</dbReference>
<proteinExistence type="predicted"/>
<dbReference type="SUPFAM" id="SSF52833">
    <property type="entry name" value="Thioredoxin-like"/>
    <property type="match status" value="1"/>
</dbReference>
<dbReference type="CDD" id="cd02980">
    <property type="entry name" value="TRX_Fd_family"/>
    <property type="match status" value="1"/>
</dbReference>
<protein>
    <submittedName>
        <fullName evidence="1">(2Fe-2S) ferredoxin domain-containing protein</fullName>
    </submittedName>
</protein>
<dbReference type="Proteomes" id="UP001303701">
    <property type="component" value="Chromosome"/>
</dbReference>
<dbReference type="RefSeq" id="WP_311066145.1">
    <property type="nucleotide sequence ID" value="NZ_CP134501.1"/>
</dbReference>
<name>A0ABY9W6L4_9BACI</name>
<evidence type="ECO:0000313" key="1">
    <source>
        <dbReference type="EMBL" id="WNF31603.1"/>
    </source>
</evidence>
<evidence type="ECO:0000313" key="2">
    <source>
        <dbReference type="Proteomes" id="UP001303701"/>
    </source>
</evidence>
<dbReference type="GeneID" id="301126264"/>
<keyword evidence="2" id="KW-1185">Reference proteome</keyword>
<accession>A0ABY9W6L4</accession>
<dbReference type="Gene3D" id="3.40.30.10">
    <property type="entry name" value="Glutaredoxin"/>
    <property type="match status" value="1"/>
</dbReference>
<organism evidence="1 2">
    <name type="scientific">Aeribacillus composti</name>
    <dbReference type="NCBI Taxonomy" id="1868734"/>
    <lineage>
        <taxon>Bacteria</taxon>
        <taxon>Bacillati</taxon>
        <taxon>Bacillota</taxon>
        <taxon>Bacilli</taxon>
        <taxon>Bacillales</taxon>
        <taxon>Bacillaceae</taxon>
        <taxon>Aeribacillus</taxon>
    </lineage>
</organism>
<sequence length="119" mass="13884">MATWNFDFLKHHILICNGSTCMRNEAEQVTESIRQVISQKGLENYIHTTRTRCNGRCKDKCVVVLYPEGIWYKQFRPSDAPSFVEALSKGVPYDQKVSHYYKNGKFKRTDYTVKGILKK</sequence>